<evidence type="ECO:0008006" key="2">
    <source>
        <dbReference type="Google" id="ProtNLM"/>
    </source>
</evidence>
<proteinExistence type="predicted"/>
<organism evidence="1">
    <name type="scientific">feces metagenome</name>
    <dbReference type="NCBI Taxonomy" id="1861841"/>
    <lineage>
        <taxon>unclassified sequences</taxon>
        <taxon>metagenomes</taxon>
        <taxon>organismal metagenomes</taxon>
    </lineage>
</organism>
<sequence>MYLNSYVMVMLYRNWLDLDPTTRAGYIATLEVALPKIREVVLAKGWPKDALANVLEYLKLPVLIRSGLTALVINDEYLFLYAIGDGWWSTRPYMVEEFIFALEPNGDFDACLAVIENHARELGCGSVCIGTAAARSDKAYARHLSRRGYKTLAYQLVKEV</sequence>
<dbReference type="EMBL" id="MT993626">
    <property type="protein sequence ID" value="QOV05522.1"/>
    <property type="molecule type" value="Genomic_DNA"/>
</dbReference>
<evidence type="ECO:0000313" key="1">
    <source>
        <dbReference type="EMBL" id="QOV05522.1"/>
    </source>
</evidence>
<accession>A0A7M2QLZ4</accession>
<name>A0A7M2QLZ4_9ZZZZ</name>
<reference evidence="1" key="1">
    <citation type="submission" date="2020-09" db="EMBL/GenBank/DDBJ databases">
        <authorList>
            <person name="Eze J.U."/>
            <person name="Rahube T.O."/>
        </authorList>
    </citation>
    <scope>NUCLEOTIDE SEQUENCE</scope>
</reference>
<protein>
    <recommendedName>
        <fullName evidence="2">N-acetyltransferase domain-containing protein</fullName>
    </recommendedName>
</protein>
<dbReference type="AlphaFoldDB" id="A0A7M2QLZ4"/>